<sequence>MSEKSINDKSLQIRQETNKYGNTRGRVADVIDDINETKANKADIPDVSDIEDHLSDFDNPHRVSKNQVGLGRVDNTSDKEKPLSYVAVQALASKADVAKLDQHIRDYGNPHRVTKGDVGLSRVDNTADVEKPISQAVQAGLDRKVDKSALGQPGGVATLGTDGKITASQLPAISSGGKVSSVNGKTGDVVLGKSDLGLSSVDNTSDADKPVSKATQEALNSKASKSSVDNHISDYSNPHRVSKQQVGLGNVDNTSDADKPISEAVSKALKTKIDTAREGKPDGIATLGTDGKVKPEQLPIGINAQGKVTSVNGKIGDVRIDKSDIGLGNVDNTSDSQKPISIAQKAELDTKAGKAALDAHIGDFSNPHRVTKGQIGLGAVNNTSDEDKPLSRQAREAINSKLDKSTAGVAGGLATLGADGKVPYHQLPNITSSGGAVQSVNGKTGIVHLAKADLGLGSVDNTSDYDKPISRAQAEVNKKLYDADAAILGRLETEENNRKNADSALQAGLNTVNAELGKEVAARKDADAKLAADISRKLDKPVQNLESPNDIFQYLILADKDGNTRRVIAELFRNNAVKYLGMIKPSTVIPAGQVWGFAGEGTYPNASNIVVPANSFALLTFDGSAWNAVIVNIGNLIVSHKADRDAGNLDDFDVEAWLRRLDVMTTEEVLEMISNIEVGGGGTSQGIRSIDSLWEDDGSLILDYTDQNGNEQYVSWSIQGVRYIESIYLTDNTIGIEYHDYDGIVTKEFGIDGFWDGLADTFVHREELKTINGQSLIGNGNLEINGFKEHRHEIKDIDNLPIILSRKSDINHTHEAYDLILKSFLKGDEVSQVTETGWNYGYVKADGTIFPDEGYFDTPVNKWKDFDGRGVKGISFKGYRPVSGDIEAYVTALGITEDGTAEPLIYGYDWSSQNVREDVSTFDKEYKTIRVGWSNFEQAKDQYPLVKFFFGNPNSDAIKNYIDQIRGIRQSVVVQSALNTDVGANGVHQNECQVKVKSGKDVVITLSKDAEENFIATYIKIGQGNVRFEAGSGVSIAMAGGDAVSGKQGSTANVYRDEDTYFVTINNY</sequence>
<feature type="compositionally biased region" description="Polar residues" evidence="1">
    <location>
        <begin position="243"/>
        <end position="254"/>
    </location>
</feature>
<keyword evidence="3" id="KW-1185">Reference proteome</keyword>
<evidence type="ECO:0000313" key="3">
    <source>
        <dbReference type="Proteomes" id="UP000184335"/>
    </source>
</evidence>
<dbReference type="AlphaFoldDB" id="A0A1M6HD56"/>
<dbReference type="STRING" id="1118202.SAMN05443429_11221"/>
<name>A0A1M6HD56_9FLAO</name>
<proteinExistence type="predicted"/>
<dbReference type="EMBL" id="FQYI01000012">
    <property type="protein sequence ID" value="SHJ20142.1"/>
    <property type="molecule type" value="Genomic_DNA"/>
</dbReference>
<evidence type="ECO:0000313" key="2">
    <source>
        <dbReference type="EMBL" id="SHJ20142.1"/>
    </source>
</evidence>
<accession>A0A1M6HD56</accession>
<organism evidence="2 3">
    <name type="scientific">Cruoricaptor ignavus</name>
    <dbReference type="NCBI Taxonomy" id="1118202"/>
    <lineage>
        <taxon>Bacteria</taxon>
        <taxon>Pseudomonadati</taxon>
        <taxon>Bacteroidota</taxon>
        <taxon>Flavobacteriia</taxon>
        <taxon>Flavobacteriales</taxon>
        <taxon>Weeksellaceae</taxon>
        <taxon>Cruoricaptor</taxon>
    </lineage>
</organism>
<dbReference type="OrthoDB" id="9765957at2"/>
<feature type="region of interest" description="Disordered" evidence="1">
    <location>
        <begin position="1"/>
        <end position="20"/>
    </location>
</feature>
<gene>
    <name evidence="2" type="ORF">SAMN05443429_11221</name>
</gene>
<feature type="region of interest" description="Disordered" evidence="1">
    <location>
        <begin position="193"/>
        <end position="258"/>
    </location>
</feature>
<evidence type="ECO:0000256" key="1">
    <source>
        <dbReference type="SAM" id="MobiDB-lite"/>
    </source>
</evidence>
<protein>
    <submittedName>
        <fullName evidence="2">Uncharacterized protein</fullName>
    </submittedName>
</protein>
<feature type="compositionally biased region" description="Polar residues" evidence="1">
    <location>
        <begin position="213"/>
        <end position="236"/>
    </location>
</feature>
<feature type="compositionally biased region" description="Polar residues" evidence="1">
    <location>
        <begin position="8"/>
        <end position="20"/>
    </location>
</feature>
<dbReference type="Proteomes" id="UP000184335">
    <property type="component" value="Unassembled WGS sequence"/>
</dbReference>
<dbReference type="RefSeq" id="WP_073180831.1">
    <property type="nucleotide sequence ID" value="NZ_FQYI01000012.1"/>
</dbReference>
<reference evidence="2 3" key="1">
    <citation type="submission" date="2016-11" db="EMBL/GenBank/DDBJ databases">
        <authorList>
            <person name="Jaros S."/>
            <person name="Januszkiewicz K."/>
            <person name="Wedrychowicz H."/>
        </authorList>
    </citation>
    <scope>NUCLEOTIDE SEQUENCE [LARGE SCALE GENOMIC DNA]</scope>
    <source>
        <strain evidence="2 3">DSM 25479</strain>
    </source>
</reference>